<dbReference type="EC" id="3.5.1.28" evidence="3"/>
<dbReference type="InterPro" id="IPR014234">
    <property type="entry name" value="Spore_CwlD"/>
</dbReference>
<dbReference type="Gene3D" id="3.40.630.40">
    <property type="entry name" value="Zn-dependent exopeptidases"/>
    <property type="match status" value="1"/>
</dbReference>
<dbReference type="Pfam" id="PF01520">
    <property type="entry name" value="Amidase_3"/>
    <property type="match status" value="1"/>
</dbReference>
<dbReference type="InterPro" id="IPR050695">
    <property type="entry name" value="N-acetylmuramoyl_amidase_3"/>
</dbReference>
<gene>
    <name evidence="3" type="primary">cwlD</name>
    <name evidence="3" type="ORF">P6N53_16835</name>
</gene>
<dbReference type="PANTHER" id="PTHR30404">
    <property type="entry name" value="N-ACETYLMURAMOYL-L-ALANINE AMIDASE"/>
    <property type="match status" value="1"/>
</dbReference>
<dbReference type="PANTHER" id="PTHR30404:SF0">
    <property type="entry name" value="N-ACETYLMURAMOYL-L-ALANINE AMIDASE AMIC"/>
    <property type="match status" value="1"/>
</dbReference>
<name>A0AAW7ZGG6_9FIRM</name>
<evidence type="ECO:0000256" key="1">
    <source>
        <dbReference type="ARBA" id="ARBA00022801"/>
    </source>
</evidence>
<proteinExistence type="predicted"/>
<accession>A0AAW7ZGG6</accession>
<feature type="domain" description="MurNAc-LAA" evidence="2">
    <location>
        <begin position="125"/>
        <end position="235"/>
    </location>
</feature>
<dbReference type="GO" id="GO:0030288">
    <property type="term" value="C:outer membrane-bounded periplasmic space"/>
    <property type="evidence" value="ECO:0007669"/>
    <property type="project" value="TreeGrafter"/>
</dbReference>
<dbReference type="EMBL" id="JARPTC010000027">
    <property type="protein sequence ID" value="MDO7788884.1"/>
    <property type="molecule type" value="Genomic_DNA"/>
</dbReference>
<dbReference type="SMART" id="SM00646">
    <property type="entry name" value="Ami_3"/>
    <property type="match status" value="1"/>
</dbReference>
<dbReference type="Proteomes" id="UP001172911">
    <property type="component" value="Unassembled WGS sequence"/>
</dbReference>
<reference evidence="3" key="1">
    <citation type="journal article" date="2023" name="J. Hazard. Mater.">
        <title>Anaerobic biodegradation of pyrene and benzo[a]pyrene by a new sulfate-reducing Desulforamulus aquiferis strain DSA.</title>
        <authorList>
            <person name="Zhang Z."/>
            <person name="Sun J."/>
            <person name="Gong X."/>
            <person name="Wang C."/>
            <person name="Wang H."/>
        </authorList>
    </citation>
    <scope>NUCLEOTIDE SEQUENCE</scope>
    <source>
        <strain evidence="3">DSA</strain>
    </source>
</reference>
<dbReference type="RefSeq" id="WP_304545224.1">
    <property type="nucleotide sequence ID" value="NZ_JARPTC010000027.1"/>
</dbReference>
<dbReference type="CDD" id="cd02696">
    <property type="entry name" value="MurNAc-LAA"/>
    <property type="match status" value="1"/>
</dbReference>
<dbReference type="NCBIfam" id="TIGR02883">
    <property type="entry name" value="spore_cwlD"/>
    <property type="match status" value="1"/>
</dbReference>
<comment type="caution">
    <text evidence="3">The sequence shown here is derived from an EMBL/GenBank/DDBJ whole genome shotgun (WGS) entry which is preliminary data.</text>
</comment>
<dbReference type="InterPro" id="IPR002508">
    <property type="entry name" value="MurNAc-LAA_cat"/>
</dbReference>
<dbReference type="AlphaFoldDB" id="A0AAW7ZGG6"/>
<protein>
    <submittedName>
        <fullName evidence="3">N-acetylmuramoyl-L-alanine amidase CwlD</fullName>
        <ecNumber evidence="3">3.5.1.28</ecNumber>
    </submittedName>
</protein>
<keyword evidence="1 3" id="KW-0378">Hydrolase</keyword>
<organism evidence="3 4">
    <name type="scientific">Desulforamulus aquiferis</name>
    <dbReference type="NCBI Taxonomy" id="1397668"/>
    <lineage>
        <taxon>Bacteria</taxon>
        <taxon>Bacillati</taxon>
        <taxon>Bacillota</taxon>
        <taxon>Clostridia</taxon>
        <taxon>Eubacteriales</taxon>
        <taxon>Peptococcaceae</taxon>
        <taxon>Desulforamulus</taxon>
    </lineage>
</organism>
<keyword evidence="4" id="KW-1185">Reference proteome</keyword>
<sequence length="272" mass="29968">MPVIISSIKIKKRYLLGLVGLLGITLYLFNITRAYPEDDIEAMSYVLANKVIVVDPGHGGRDPGKVGHSGVPEKDINLEVSKRLATWLGQMGAAVILTRETDIDLSDSSASGWHGKKRQDLSRRVAMANDRNADLFISIHCNAFPGKREHGAQVFSQPESEESKILAEVLQREMTTILGNTTRKAKQVDYFALRNTKMPAVIVEIGFITNPTEDKLLQDPLYQSKVAYSIAAGIIKYYAEGKAGQDALPEEAGQENILKTFKQQPGNYIPAP</sequence>
<evidence type="ECO:0000259" key="2">
    <source>
        <dbReference type="SMART" id="SM00646"/>
    </source>
</evidence>
<evidence type="ECO:0000313" key="3">
    <source>
        <dbReference type="EMBL" id="MDO7788884.1"/>
    </source>
</evidence>
<dbReference type="GO" id="GO:0008745">
    <property type="term" value="F:N-acetylmuramoyl-L-alanine amidase activity"/>
    <property type="evidence" value="ECO:0007669"/>
    <property type="project" value="UniProtKB-EC"/>
</dbReference>
<reference evidence="3" key="2">
    <citation type="submission" date="2023-03" db="EMBL/GenBank/DDBJ databases">
        <authorList>
            <person name="Zhang Z."/>
        </authorList>
    </citation>
    <scope>NUCLEOTIDE SEQUENCE</scope>
    <source>
        <strain evidence="3">DSA</strain>
    </source>
</reference>
<dbReference type="GO" id="GO:0009253">
    <property type="term" value="P:peptidoglycan catabolic process"/>
    <property type="evidence" value="ECO:0007669"/>
    <property type="project" value="InterPro"/>
</dbReference>
<dbReference type="SUPFAM" id="SSF53187">
    <property type="entry name" value="Zn-dependent exopeptidases"/>
    <property type="match status" value="1"/>
</dbReference>
<evidence type="ECO:0000313" key="4">
    <source>
        <dbReference type="Proteomes" id="UP001172911"/>
    </source>
</evidence>